<protein>
    <submittedName>
        <fullName evidence="2">Uncharacterized protein LOC114334105</fullName>
    </submittedName>
</protein>
<dbReference type="InParanoid" id="A0A6P7FYM3"/>
<dbReference type="AlphaFoldDB" id="A0A6P7FYM3"/>
<organism evidence="2">
    <name type="scientific">Diabrotica virgifera virgifera</name>
    <name type="common">western corn rootworm</name>
    <dbReference type="NCBI Taxonomy" id="50390"/>
    <lineage>
        <taxon>Eukaryota</taxon>
        <taxon>Metazoa</taxon>
        <taxon>Ecdysozoa</taxon>
        <taxon>Arthropoda</taxon>
        <taxon>Hexapoda</taxon>
        <taxon>Insecta</taxon>
        <taxon>Pterygota</taxon>
        <taxon>Neoptera</taxon>
        <taxon>Endopterygota</taxon>
        <taxon>Coleoptera</taxon>
        <taxon>Polyphaga</taxon>
        <taxon>Cucujiformia</taxon>
        <taxon>Chrysomeloidea</taxon>
        <taxon>Chrysomelidae</taxon>
        <taxon>Galerucinae</taxon>
        <taxon>Diabroticina</taxon>
        <taxon>Diabroticites</taxon>
        <taxon>Diabrotica</taxon>
    </lineage>
</organism>
<feature type="region of interest" description="Disordered" evidence="1">
    <location>
        <begin position="88"/>
        <end position="121"/>
    </location>
</feature>
<sequence>MLDQEFPGERTLHLITSTEKNHSCDPIRFILFSIPAKPSSATTNRLRQPSPIDLPRRLQLTRATLSRPTFAWKRAAFSSSVRRQRALRCRRLPIPRRQRRRRRHRRPVRRGLLSREDCKRK</sequence>
<proteinExistence type="predicted"/>
<evidence type="ECO:0000256" key="1">
    <source>
        <dbReference type="SAM" id="MobiDB-lite"/>
    </source>
</evidence>
<dbReference type="RefSeq" id="XP_028139927.1">
    <property type="nucleotide sequence ID" value="XM_028284126.1"/>
</dbReference>
<name>A0A6P7FYM3_DIAVI</name>
<reference evidence="2" key="1">
    <citation type="submission" date="2025-08" db="UniProtKB">
        <authorList>
            <consortium name="RefSeq"/>
        </authorList>
    </citation>
    <scope>IDENTIFICATION</scope>
    <source>
        <tissue evidence="2">Whole insect</tissue>
    </source>
</reference>
<accession>A0A6P7FYM3</accession>
<gene>
    <name evidence="2" type="primary">LOC114334105</name>
</gene>
<feature type="compositionally biased region" description="Basic residues" evidence="1">
    <location>
        <begin position="88"/>
        <end position="109"/>
    </location>
</feature>
<evidence type="ECO:0000313" key="2">
    <source>
        <dbReference type="RefSeq" id="XP_028139927.1"/>
    </source>
</evidence>